<proteinExistence type="predicted"/>
<feature type="non-terminal residue" evidence="2">
    <location>
        <position position="560"/>
    </location>
</feature>
<comment type="caution">
    <text evidence="2">The sequence shown here is derived from an EMBL/GenBank/DDBJ whole genome shotgun (WGS) entry which is preliminary data.</text>
</comment>
<accession>A0A6A3GW19</accession>
<reference evidence="2 3" key="1">
    <citation type="submission" date="2018-09" db="EMBL/GenBank/DDBJ databases">
        <title>Genomic investigation of the strawberry pathogen Phytophthora fragariae indicates pathogenicity is determined by transcriptional variation in three key races.</title>
        <authorList>
            <person name="Adams T.M."/>
            <person name="Armitage A.D."/>
            <person name="Sobczyk M.K."/>
            <person name="Bates H.J."/>
            <person name="Dunwell J.M."/>
            <person name="Nellist C.F."/>
            <person name="Harrison R.J."/>
        </authorList>
    </citation>
    <scope>NUCLEOTIDE SEQUENCE [LARGE SCALE GENOMIC DNA]</scope>
    <source>
        <strain evidence="2 3">SCRP249</strain>
    </source>
</reference>
<evidence type="ECO:0008006" key="4">
    <source>
        <dbReference type="Google" id="ProtNLM"/>
    </source>
</evidence>
<sequence length="560" mass="60835">MKAATAKRDTERALRYVATVRPAMAAVRFVHAERERELHQGDALKTGEGAVVRTSVGGTTARTSSDDGGEPGQLSMEHDDLGTGEPSLDMSASASTRTSEAGGVKEQDDAGESPVSSTDDAKQDGELPATSESDAAVVLDESEADSDESEQLSKDESELGAVVTEVSDSAVEETSAESATLANEADGLFEVARVRLARRRARKQAKRQRVKVLLARRKREGREQEAVEQRVAEDELAARRSVATVALEQLEVRRKQRGESMRSDNDPRQAARVSLVKHRGSSATKVQQERVEYVGADDGLPTAVMQVAGVRRQVKLDSGARFTVAGTDWMQFELQSVFGETISVEACIVQGCTDEFLLGVDFMRTRGATMDFENSEVRYSKGVVRMARRAQLGKCTVTPIEVAVTAKDGERGLFIPTQHTGAVMLAPTVTIVRNGKALVPTINANGEDSRLPAKKELGKWVPLDSDVILLQMSGELRRDRVSAWLEELGESSDEPLENENEVNIGVDDQGSKQLIVKLLRVYRRLTADTGDCPPATALATEHHIDTGDAAPIMLKRRRQA</sequence>
<feature type="region of interest" description="Disordered" evidence="1">
    <location>
        <begin position="34"/>
        <end position="158"/>
    </location>
</feature>
<feature type="region of interest" description="Disordered" evidence="1">
    <location>
        <begin position="254"/>
        <end position="279"/>
    </location>
</feature>
<dbReference type="Proteomes" id="UP000429607">
    <property type="component" value="Unassembled WGS sequence"/>
</dbReference>
<feature type="compositionally biased region" description="Acidic residues" evidence="1">
    <location>
        <begin position="140"/>
        <end position="150"/>
    </location>
</feature>
<dbReference type="EMBL" id="QXFV01006588">
    <property type="protein sequence ID" value="KAE8961008.1"/>
    <property type="molecule type" value="Genomic_DNA"/>
</dbReference>
<evidence type="ECO:0000256" key="1">
    <source>
        <dbReference type="SAM" id="MobiDB-lite"/>
    </source>
</evidence>
<feature type="compositionally biased region" description="Basic and acidic residues" evidence="1">
    <location>
        <begin position="254"/>
        <end position="269"/>
    </location>
</feature>
<gene>
    <name evidence="2" type="ORF">PR001_g30183</name>
</gene>
<dbReference type="AlphaFoldDB" id="A0A6A3GW19"/>
<evidence type="ECO:0000313" key="2">
    <source>
        <dbReference type="EMBL" id="KAE8961008.1"/>
    </source>
</evidence>
<organism evidence="2 3">
    <name type="scientific">Phytophthora rubi</name>
    <dbReference type="NCBI Taxonomy" id="129364"/>
    <lineage>
        <taxon>Eukaryota</taxon>
        <taxon>Sar</taxon>
        <taxon>Stramenopiles</taxon>
        <taxon>Oomycota</taxon>
        <taxon>Peronosporomycetes</taxon>
        <taxon>Peronosporales</taxon>
        <taxon>Peronosporaceae</taxon>
        <taxon>Phytophthora</taxon>
    </lineage>
</organism>
<evidence type="ECO:0000313" key="3">
    <source>
        <dbReference type="Proteomes" id="UP000429607"/>
    </source>
</evidence>
<feature type="compositionally biased region" description="Polar residues" evidence="1">
    <location>
        <begin position="90"/>
        <end position="99"/>
    </location>
</feature>
<protein>
    <recommendedName>
        <fullName evidence="4">Peptidase A2 domain-containing protein</fullName>
    </recommendedName>
</protein>
<name>A0A6A3GW19_9STRA</name>